<dbReference type="InterPro" id="IPR051161">
    <property type="entry name" value="Mannose-6P_isomerase_type2"/>
</dbReference>
<dbReference type="EMBL" id="CP023344">
    <property type="protein sequence ID" value="ATC65358.1"/>
    <property type="molecule type" value="Genomic_DNA"/>
</dbReference>
<evidence type="ECO:0000259" key="9">
    <source>
        <dbReference type="Pfam" id="PF22640"/>
    </source>
</evidence>
<dbReference type="InterPro" id="IPR049577">
    <property type="entry name" value="GMPP_N"/>
</dbReference>
<dbReference type="CDD" id="cd02509">
    <property type="entry name" value="GDP-M1P_Guanylyltransferase"/>
    <property type="match status" value="1"/>
</dbReference>
<keyword evidence="5" id="KW-0547">Nucleotide-binding</keyword>
<dbReference type="Pfam" id="PF00483">
    <property type="entry name" value="NTP_transferase"/>
    <property type="match status" value="1"/>
</dbReference>
<feature type="domain" description="MannoseP isomerase/GMP-like beta-helix" evidence="9">
    <location>
        <begin position="306"/>
        <end position="351"/>
    </location>
</feature>
<keyword evidence="11" id="KW-1185">Reference proteome</keyword>
<comment type="similarity">
    <text evidence="1">Belongs to the mannose-6-phosphate isomerase type 2 family.</text>
</comment>
<sequence length="362" mass="38787">MPQQFVVIIAGGKGERFWPASRAQRPKHLLPIVGTKPMLAQTLDRVRPLVSAKNTYVITSAVQEDAVREVCSKLPKANIIAEPVGRDTAAAVALAAAVIAARDPKGVFAVLPADHIIHDAKSYQRDLKAAFAAATEAEVMVTIGIPPTEPATGFGYIQQGEKWKSFERRPVFKVKRFVEKPSLDVAKGYLASGDYVWNAGMFVWQASVVFAALAAHTPELNAGVAPIRAALAKGKPLGPVLKKIYPTLVKISVDYALLEKSANVVVLPSSFDWGDVGSWPAVPDHYPKDAAGNVSKGLAIIEQGKGNIVFSSDGHLTAVLGADDLIVVNTPDATLVAPKSKAQEIKLLLKRIEALKNGQKWL</sequence>
<evidence type="ECO:0000256" key="3">
    <source>
        <dbReference type="ARBA" id="ARBA00022679"/>
    </source>
</evidence>
<dbReference type="Gene3D" id="3.90.550.10">
    <property type="entry name" value="Spore Coat Polysaccharide Biosynthesis Protein SpsA, Chain A"/>
    <property type="match status" value="1"/>
</dbReference>
<keyword evidence="6" id="KW-0342">GTP-binding</keyword>
<dbReference type="KEGG" id="vbh:CMV30_16185"/>
<dbReference type="InterPro" id="IPR005835">
    <property type="entry name" value="NTP_transferase_dom"/>
</dbReference>
<dbReference type="SUPFAM" id="SSF159283">
    <property type="entry name" value="Guanosine diphospho-D-mannose pyrophosphorylase/mannose-6-phosphate isomerase linker domain"/>
    <property type="match status" value="1"/>
</dbReference>
<dbReference type="InterPro" id="IPR029044">
    <property type="entry name" value="Nucleotide-diphossugar_trans"/>
</dbReference>
<evidence type="ECO:0000313" key="10">
    <source>
        <dbReference type="EMBL" id="ATC65358.1"/>
    </source>
</evidence>
<evidence type="ECO:0000256" key="6">
    <source>
        <dbReference type="ARBA" id="ARBA00023134"/>
    </source>
</evidence>
<dbReference type="Pfam" id="PF22640">
    <property type="entry name" value="ManC_GMP_beta-helix"/>
    <property type="match status" value="1"/>
</dbReference>
<dbReference type="GO" id="GO:0005525">
    <property type="term" value="F:GTP binding"/>
    <property type="evidence" value="ECO:0007669"/>
    <property type="project" value="UniProtKB-KW"/>
</dbReference>
<dbReference type="RefSeq" id="WP_096056989.1">
    <property type="nucleotide sequence ID" value="NZ_CP023344.1"/>
</dbReference>
<proteinExistence type="inferred from homology"/>
<dbReference type="SUPFAM" id="SSF53448">
    <property type="entry name" value="Nucleotide-diphospho-sugar transferases"/>
    <property type="match status" value="1"/>
</dbReference>
<evidence type="ECO:0000256" key="1">
    <source>
        <dbReference type="ARBA" id="ARBA00006115"/>
    </source>
</evidence>
<dbReference type="PANTHER" id="PTHR46390:SF1">
    <property type="entry name" value="MANNOSE-1-PHOSPHATE GUANYLYLTRANSFERASE"/>
    <property type="match status" value="1"/>
</dbReference>
<dbReference type="GO" id="GO:0009298">
    <property type="term" value="P:GDP-mannose biosynthetic process"/>
    <property type="evidence" value="ECO:0007669"/>
    <property type="project" value="TreeGrafter"/>
</dbReference>
<evidence type="ECO:0000256" key="7">
    <source>
        <dbReference type="ARBA" id="ARBA00047343"/>
    </source>
</evidence>
<comment type="catalytic activity">
    <reaction evidence="7">
        <text>alpha-D-mannose 1-phosphate + GTP + H(+) = GDP-alpha-D-mannose + diphosphate</text>
        <dbReference type="Rhea" id="RHEA:15229"/>
        <dbReference type="ChEBI" id="CHEBI:15378"/>
        <dbReference type="ChEBI" id="CHEBI:33019"/>
        <dbReference type="ChEBI" id="CHEBI:37565"/>
        <dbReference type="ChEBI" id="CHEBI:57527"/>
        <dbReference type="ChEBI" id="CHEBI:58409"/>
        <dbReference type="EC" id="2.7.7.13"/>
    </reaction>
</comment>
<dbReference type="Proteomes" id="UP000217265">
    <property type="component" value="Chromosome"/>
</dbReference>
<feature type="domain" description="Nucleotidyl transferase" evidence="8">
    <location>
        <begin position="7"/>
        <end position="284"/>
    </location>
</feature>
<dbReference type="InterPro" id="IPR054566">
    <property type="entry name" value="ManC/GMP-like_b-helix"/>
</dbReference>
<dbReference type="FunFam" id="3.90.550.10:FF:000046">
    <property type="entry name" value="Mannose-1-phosphate guanylyltransferase (GDP)"/>
    <property type="match status" value="1"/>
</dbReference>
<gene>
    <name evidence="10" type="ORF">CMV30_16185</name>
</gene>
<reference evidence="10 11" key="1">
    <citation type="submission" date="2017-09" db="EMBL/GenBank/DDBJ databases">
        <title>Complete genome sequence of Verrucomicrobial strain HZ-65, isolated from freshwater.</title>
        <authorList>
            <person name="Choi A."/>
        </authorList>
    </citation>
    <scope>NUCLEOTIDE SEQUENCE [LARGE SCALE GENOMIC DNA]</scope>
    <source>
        <strain evidence="10 11">HZ-65</strain>
    </source>
</reference>
<dbReference type="OrthoDB" id="9806359at2"/>
<evidence type="ECO:0000313" key="11">
    <source>
        <dbReference type="Proteomes" id="UP000217265"/>
    </source>
</evidence>
<dbReference type="AlphaFoldDB" id="A0A290QJ54"/>
<keyword evidence="3 10" id="KW-0808">Transferase</keyword>
<keyword evidence="4" id="KW-0548">Nucleotidyltransferase</keyword>
<dbReference type="EC" id="2.7.7.13" evidence="2"/>
<dbReference type="PANTHER" id="PTHR46390">
    <property type="entry name" value="MANNOSE-1-PHOSPHATE GUANYLYLTRANSFERASE"/>
    <property type="match status" value="1"/>
</dbReference>
<name>A0A290QJ54_9BACT</name>
<organism evidence="10 11">
    <name type="scientific">Nibricoccus aquaticus</name>
    <dbReference type="NCBI Taxonomy" id="2576891"/>
    <lineage>
        <taxon>Bacteria</taxon>
        <taxon>Pseudomonadati</taxon>
        <taxon>Verrucomicrobiota</taxon>
        <taxon>Opitutia</taxon>
        <taxon>Opitutales</taxon>
        <taxon>Opitutaceae</taxon>
        <taxon>Nibricoccus</taxon>
    </lineage>
</organism>
<evidence type="ECO:0000256" key="4">
    <source>
        <dbReference type="ARBA" id="ARBA00022695"/>
    </source>
</evidence>
<dbReference type="GO" id="GO:0004475">
    <property type="term" value="F:mannose-1-phosphate guanylyltransferase (GTP) activity"/>
    <property type="evidence" value="ECO:0007669"/>
    <property type="project" value="UniProtKB-EC"/>
</dbReference>
<evidence type="ECO:0000259" key="8">
    <source>
        <dbReference type="Pfam" id="PF00483"/>
    </source>
</evidence>
<accession>A0A290QJ54</accession>
<protein>
    <recommendedName>
        <fullName evidence="2">mannose-1-phosphate guanylyltransferase</fullName>
        <ecNumber evidence="2">2.7.7.13</ecNumber>
    </recommendedName>
</protein>
<evidence type="ECO:0000256" key="5">
    <source>
        <dbReference type="ARBA" id="ARBA00022741"/>
    </source>
</evidence>
<evidence type="ECO:0000256" key="2">
    <source>
        <dbReference type="ARBA" id="ARBA00012387"/>
    </source>
</evidence>